<evidence type="ECO:0000313" key="2">
    <source>
        <dbReference type="EMBL" id="KAF6444647.1"/>
    </source>
</evidence>
<evidence type="ECO:0000313" key="3">
    <source>
        <dbReference type="Proteomes" id="UP000550707"/>
    </source>
</evidence>
<dbReference type="EMBL" id="JACASF010000012">
    <property type="protein sequence ID" value="KAF6444647.1"/>
    <property type="molecule type" value="Genomic_DNA"/>
</dbReference>
<accession>A0A7J8FA76</accession>
<proteinExistence type="predicted"/>
<gene>
    <name evidence="2" type="ORF">HJG59_013301</name>
</gene>
<sequence>MSVGPSRHRLLPRAGTSATEFGLTCTSFMRTVPLPSGRTRKISRSRDHLTGGAPCSGRLGLSPAQSL</sequence>
<reference evidence="2 3" key="1">
    <citation type="journal article" date="2020" name="Nature">
        <title>Six reference-quality genomes reveal evolution of bat adaptations.</title>
        <authorList>
            <person name="Jebb D."/>
            <person name="Huang Z."/>
            <person name="Pippel M."/>
            <person name="Hughes G.M."/>
            <person name="Lavrichenko K."/>
            <person name="Devanna P."/>
            <person name="Winkler S."/>
            <person name="Jermiin L.S."/>
            <person name="Skirmuntt E.C."/>
            <person name="Katzourakis A."/>
            <person name="Burkitt-Gray L."/>
            <person name="Ray D.A."/>
            <person name="Sullivan K.A.M."/>
            <person name="Roscito J.G."/>
            <person name="Kirilenko B.M."/>
            <person name="Davalos L.M."/>
            <person name="Corthals A.P."/>
            <person name="Power M.L."/>
            <person name="Jones G."/>
            <person name="Ransome R.D."/>
            <person name="Dechmann D.K.N."/>
            <person name="Locatelli A.G."/>
            <person name="Puechmaille S.J."/>
            <person name="Fedrigo O."/>
            <person name="Jarvis E.D."/>
            <person name="Hiller M."/>
            <person name="Vernes S.C."/>
            <person name="Myers E.W."/>
            <person name="Teeling E.C."/>
        </authorList>
    </citation>
    <scope>NUCLEOTIDE SEQUENCE [LARGE SCALE GENOMIC DNA]</scope>
    <source>
        <strain evidence="2">MMolMol1</strain>
        <tissue evidence="2">Muscle</tissue>
    </source>
</reference>
<evidence type="ECO:0000256" key="1">
    <source>
        <dbReference type="SAM" id="MobiDB-lite"/>
    </source>
</evidence>
<comment type="caution">
    <text evidence="2">The sequence shown here is derived from an EMBL/GenBank/DDBJ whole genome shotgun (WGS) entry which is preliminary data.</text>
</comment>
<keyword evidence="3" id="KW-1185">Reference proteome</keyword>
<protein>
    <submittedName>
        <fullName evidence="2">Neurensin 1</fullName>
    </submittedName>
</protein>
<dbReference type="Proteomes" id="UP000550707">
    <property type="component" value="Unassembled WGS sequence"/>
</dbReference>
<organism evidence="2 3">
    <name type="scientific">Molossus molossus</name>
    <name type="common">Pallas' mastiff bat</name>
    <name type="synonym">Vespertilio molossus</name>
    <dbReference type="NCBI Taxonomy" id="27622"/>
    <lineage>
        <taxon>Eukaryota</taxon>
        <taxon>Metazoa</taxon>
        <taxon>Chordata</taxon>
        <taxon>Craniata</taxon>
        <taxon>Vertebrata</taxon>
        <taxon>Euteleostomi</taxon>
        <taxon>Mammalia</taxon>
        <taxon>Eutheria</taxon>
        <taxon>Laurasiatheria</taxon>
        <taxon>Chiroptera</taxon>
        <taxon>Yangochiroptera</taxon>
        <taxon>Molossidae</taxon>
        <taxon>Molossus</taxon>
    </lineage>
</organism>
<name>A0A7J8FA76_MOLMO</name>
<dbReference type="AlphaFoldDB" id="A0A7J8FA76"/>
<feature type="region of interest" description="Disordered" evidence="1">
    <location>
        <begin position="32"/>
        <end position="67"/>
    </location>
</feature>